<gene>
    <name evidence="2" type="ORF">GZH46_00058</name>
</gene>
<feature type="transmembrane region" description="Helical" evidence="1">
    <location>
        <begin position="6"/>
        <end position="25"/>
    </location>
</feature>
<proteinExistence type="predicted"/>
<keyword evidence="3" id="KW-1185">Reference proteome</keyword>
<protein>
    <submittedName>
        <fullName evidence="2">Uncharacterized protein</fullName>
    </submittedName>
</protein>
<keyword evidence="1" id="KW-0812">Transmembrane</keyword>
<keyword evidence="1" id="KW-0472">Membrane</keyword>
<evidence type="ECO:0000313" key="3">
    <source>
        <dbReference type="Proteomes" id="UP000825002"/>
    </source>
</evidence>
<comment type="caution">
    <text evidence="2">The sequence shown here is derived from an EMBL/GenBank/DDBJ whole genome shotgun (WGS) entry which is preliminary data.</text>
</comment>
<sequence>MGHCNSYGFSAGFAALFTGIAAYLVQYRDCKINIANAFSDTFSEYHTNIYFLFNICLKLWRPESLEALLTYHSLSLQSFRFFKFANFSLHNYYRRYCAPSAIIFRLRRRHL</sequence>
<dbReference type="Proteomes" id="UP000825002">
    <property type="component" value="Unassembled WGS sequence"/>
</dbReference>
<dbReference type="EMBL" id="JAIFTH010000007">
    <property type="protein sequence ID" value="KAG9511357.1"/>
    <property type="molecule type" value="Genomic_DNA"/>
</dbReference>
<accession>A0ABQ7SD68</accession>
<reference evidence="2 3" key="1">
    <citation type="submission" date="2020-10" db="EMBL/GenBank/DDBJ databases">
        <authorList>
            <person name="Klimov P.B."/>
            <person name="Dyachkov S.M."/>
            <person name="Chetverikov P.E."/>
        </authorList>
    </citation>
    <scope>NUCLEOTIDE SEQUENCE [LARGE SCALE GENOMIC DNA]</scope>
    <source>
        <strain evidence="2">BMOC 18-1129-001#AD2665</strain>
        <tissue evidence="2">Entire mites</tissue>
    </source>
</reference>
<organism evidence="2 3">
    <name type="scientific">Fragariocoptes setiger</name>
    <dbReference type="NCBI Taxonomy" id="1670756"/>
    <lineage>
        <taxon>Eukaryota</taxon>
        <taxon>Metazoa</taxon>
        <taxon>Ecdysozoa</taxon>
        <taxon>Arthropoda</taxon>
        <taxon>Chelicerata</taxon>
        <taxon>Arachnida</taxon>
        <taxon>Acari</taxon>
        <taxon>Acariformes</taxon>
        <taxon>Trombidiformes</taxon>
        <taxon>Prostigmata</taxon>
        <taxon>Eupodina</taxon>
        <taxon>Eriophyoidea</taxon>
        <taxon>Phytoptidae</taxon>
        <taxon>Fragariocoptes</taxon>
    </lineage>
</organism>
<name>A0ABQ7SD68_9ACAR</name>
<evidence type="ECO:0000256" key="1">
    <source>
        <dbReference type="SAM" id="Phobius"/>
    </source>
</evidence>
<evidence type="ECO:0000313" key="2">
    <source>
        <dbReference type="EMBL" id="KAG9511357.1"/>
    </source>
</evidence>
<keyword evidence="1" id="KW-1133">Transmembrane helix</keyword>